<organism evidence="2 3">
    <name type="scientific">Aquibacillus koreensis</name>
    <dbReference type="NCBI Taxonomy" id="279446"/>
    <lineage>
        <taxon>Bacteria</taxon>
        <taxon>Bacillati</taxon>
        <taxon>Bacillota</taxon>
        <taxon>Bacilli</taxon>
        <taxon>Bacillales</taxon>
        <taxon>Bacillaceae</taxon>
        <taxon>Aquibacillus</taxon>
    </lineage>
</organism>
<keyword evidence="1" id="KW-0812">Transmembrane</keyword>
<keyword evidence="1" id="KW-1133">Transmembrane helix</keyword>
<reference evidence="2" key="1">
    <citation type="submission" date="2022-06" db="EMBL/GenBank/DDBJ databases">
        <title>Aquibacillus sp. a new bacterium isolated from soil saline samples.</title>
        <authorList>
            <person name="Galisteo C."/>
            <person name="De La Haba R."/>
            <person name="Sanchez-Porro C."/>
            <person name="Ventosa A."/>
        </authorList>
    </citation>
    <scope>NUCLEOTIDE SEQUENCE</scope>
    <source>
        <strain evidence="2">JCM 12387</strain>
    </source>
</reference>
<dbReference type="RefSeq" id="WP_259868872.1">
    <property type="nucleotide sequence ID" value="NZ_JAMQJZ010000005.1"/>
</dbReference>
<accession>A0A9X3WK09</accession>
<dbReference type="AlphaFoldDB" id="A0A9X3WK09"/>
<feature type="transmembrane region" description="Helical" evidence="1">
    <location>
        <begin position="6"/>
        <end position="26"/>
    </location>
</feature>
<evidence type="ECO:0000313" key="2">
    <source>
        <dbReference type="EMBL" id="MDC3420298.1"/>
    </source>
</evidence>
<gene>
    <name evidence="2" type="ORF">NC661_07965</name>
</gene>
<sequence length="192" mass="21988">MKKYQVIVGTISLFAIITLLFVSNTFHFGEVSAKRSYTAHLTNSATSQTLHKDGIKIEENANNQSIDHETVVSLTGKFMHLLVQETNMDNNKVVQHDTKASLLEAFTAVATKEVAKKYIDFYYEEKQDGLYIIPTETPPWFEKETNYEKIEIDPSTVKIKQENETELYGQYSIEFILQDTGDGWIITEINHL</sequence>
<evidence type="ECO:0000313" key="3">
    <source>
        <dbReference type="Proteomes" id="UP001145072"/>
    </source>
</evidence>
<keyword evidence="3" id="KW-1185">Reference proteome</keyword>
<keyword evidence="1" id="KW-0472">Membrane</keyword>
<dbReference type="Proteomes" id="UP001145072">
    <property type="component" value="Unassembled WGS sequence"/>
</dbReference>
<name>A0A9X3WK09_9BACI</name>
<protein>
    <submittedName>
        <fullName evidence="2">Uncharacterized protein</fullName>
    </submittedName>
</protein>
<proteinExistence type="predicted"/>
<evidence type="ECO:0000256" key="1">
    <source>
        <dbReference type="SAM" id="Phobius"/>
    </source>
</evidence>
<comment type="caution">
    <text evidence="2">The sequence shown here is derived from an EMBL/GenBank/DDBJ whole genome shotgun (WGS) entry which is preliminary data.</text>
</comment>
<dbReference type="EMBL" id="JAMQJZ010000005">
    <property type="protein sequence ID" value="MDC3420298.1"/>
    <property type="molecule type" value="Genomic_DNA"/>
</dbReference>